<feature type="compositionally biased region" description="Low complexity" evidence="4">
    <location>
        <begin position="159"/>
        <end position="174"/>
    </location>
</feature>
<dbReference type="InterPro" id="IPR050883">
    <property type="entry name" value="PNGase"/>
</dbReference>
<proteinExistence type="inferred from homology"/>
<keyword evidence="3" id="KW-0862">Zinc</keyword>
<feature type="compositionally biased region" description="Acidic residues" evidence="4">
    <location>
        <begin position="191"/>
        <end position="202"/>
    </location>
</feature>
<protein>
    <submittedName>
        <fullName evidence="7">Peptide-N(4)-(N-acetyl-beta-glucosaminyl)asparagine amidase</fullName>
        <ecNumber evidence="7">3.5.1.52</ecNumber>
    </submittedName>
</protein>
<feature type="compositionally biased region" description="Low complexity" evidence="4">
    <location>
        <begin position="36"/>
        <end position="51"/>
    </location>
</feature>
<dbReference type="InterPro" id="IPR038765">
    <property type="entry name" value="Papain-like_cys_pep_sf"/>
</dbReference>
<dbReference type="Proteomes" id="UP001224775">
    <property type="component" value="Unassembled WGS sequence"/>
</dbReference>
<evidence type="ECO:0000256" key="4">
    <source>
        <dbReference type="SAM" id="MobiDB-lite"/>
    </source>
</evidence>
<dbReference type="GO" id="GO:0006516">
    <property type="term" value="P:glycoprotein catabolic process"/>
    <property type="evidence" value="ECO:0007669"/>
    <property type="project" value="TreeGrafter"/>
</dbReference>
<evidence type="ECO:0000256" key="2">
    <source>
        <dbReference type="ARBA" id="ARBA00022723"/>
    </source>
</evidence>
<name>A0AAD8Y1U7_9STRA</name>
<evidence type="ECO:0000256" key="5">
    <source>
        <dbReference type="SAM" id="SignalP"/>
    </source>
</evidence>
<feature type="signal peptide" evidence="5">
    <location>
        <begin position="1"/>
        <end position="28"/>
    </location>
</feature>
<feature type="region of interest" description="Disordered" evidence="4">
    <location>
        <begin position="311"/>
        <end position="349"/>
    </location>
</feature>
<dbReference type="PANTHER" id="PTHR12143">
    <property type="entry name" value="PEPTIDE N-GLYCANASE PNGASE -RELATED"/>
    <property type="match status" value="1"/>
</dbReference>
<feature type="region of interest" description="Disordered" evidence="4">
    <location>
        <begin position="36"/>
        <end position="56"/>
    </location>
</feature>
<evidence type="ECO:0000313" key="7">
    <source>
        <dbReference type="EMBL" id="KAK1737963.1"/>
    </source>
</evidence>
<dbReference type="SMART" id="SM00460">
    <property type="entry name" value="TGc"/>
    <property type="match status" value="1"/>
</dbReference>
<dbReference type="GO" id="GO:0000224">
    <property type="term" value="F:peptide-N4-(N-acetyl-beta-glucosaminyl)asparagine amidase activity"/>
    <property type="evidence" value="ECO:0007669"/>
    <property type="project" value="UniProtKB-EC"/>
</dbReference>
<comment type="similarity">
    <text evidence="1">Belongs to the transglutaminase-like superfamily. PNGase family.</text>
</comment>
<dbReference type="EC" id="3.5.1.52" evidence="7"/>
<evidence type="ECO:0000256" key="1">
    <source>
        <dbReference type="ARBA" id="ARBA00009390"/>
    </source>
</evidence>
<dbReference type="GO" id="GO:0005634">
    <property type="term" value="C:nucleus"/>
    <property type="evidence" value="ECO:0007669"/>
    <property type="project" value="TreeGrafter"/>
</dbReference>
<dbReference type="InterPro" id="IPR002931">
    <property type="entry name" value="Transglutaminase-like"/>
</dbReference>
<accession>A0AAD8Y1U7</accession>
<comment type="caution">
    <text evidence="7">The sequence shown here is derived from an EMBL/GenBank/DDBJ whole genome shotgun (WGS) entry which is preliminary data.</text>
</comment>
<dbReference type="Gene3D" id="3.10.620.30">
    <property type="match status" value="1"/>
</dbReference>
<dbReference type="SUPFAM" id="SSF54001">
    <property type="entry name" value="Cysteine proteinases"/>
    <property type="match status" value="1"/>
</dbReference>
<dbReference type="AlphaFoldDB" id="A0AAD8Y1U7"/>
<dbReference type="EMBL" id="JATAAI010000022">
    <property type="protein sequence ID" value="KAK1737963.1"/>
    <property type="molecule type" value="Genomic_DNA"/>
</dbReference>
<feature type="compositionally biased region" description="Acidic residues" evidence="4">
    <location>
        <begin position="340"/>
        <end position="349"/>
    </location>
</feature>
<sequence length="730" mass="82392">MSRSSYLRGLYALSCLILLFVHVCCVFAGATHHQQLHQPQPSSRSSVSSSDVTRHHHHHHQLQARRYCCFSTSPSLHLFSRSFIASSNAAVKIGASSQPITATSLFFQRRWKINQRSFLHHYDGRSSIPSSQYFPAASSYNSHVGGGLSRQLMQQRGGATTTTTTEESSASSSSIESNNDNILKGGCNNDNNDDKDEDNTDEDERNKLILIHTYNCTTVSLMGLGMPRRQFATWVRYYLSNSSSSSSSSNGILSSTTKTAVAAAEIEEIVSNISTQQVNWEHDWENHVMTLRQYWKDGKLLCEHTNLLNDRGGMSRSKNRKKQEKEQEGKEGSDNMSGSDTEEEIDDEEERQMKYEHFRNILGSYADRLVNIVEDELSDASFIPHDAAEITNVCSSSTTGVKMISELVLPRWNTRLGLRGWIENEYGVENTHALMANELLVKSEREQLETFQLFLDWFRGKFPYFHDACDTCGASCKDAPLSEGDDDEIVDFTNGDIIGSNNVQEETDIEMESCQHEDDKDNDYFSFVGYIGPSPGERLGNASRTELYRCRSCSAFTRFPRYNKALWVTQTRRGRCGEYSMLLYRMLRSLGYEKIRWVVDWADHVWVEVLLGDGVKSKSDATEEIGIGRWVHLDPCEAAVDNPLLYSSWGKNQTYLMAFYDPYAMMASTSDGKDSSIQPVEDVTLRYTNDEIDVVTERRGIPEQSVAEAVKEVSCKMVSKLKDAVAVTKS</sequence>
<dbReference type="GO" id="GO:0046872">
    <property type="term" value="F:metal ion binding"/>
    <property type="evidence" value="ECO:0007669"/>
    <property type="project" value="UniProtKB-KW"/>
</dbReference>
<reference evidence="7" key="1">
    <citation type="submission" date="2023-06" db="EMBL/GenBank/DDBJ databases">
        <title>Survivors Of The Sea: Transcriptome response of Skeletonema marinoi to long-term dormancy.</title>
        <authorList>
            <person name="Pinder M.I.M."/>
            <person name="Kourtchenko O."/>
            <person name="Robertson E.K."/>
            <person name="Larsson T."/>
            <person name="Maumus F."/>
            <person name="Osuna-Cruz C.M."/>
            <person name="Vancaester E."/>
            <person name="Stenow R."/>
            <person name="Vandepoele K."/>
            <person name="Ploug H."/>
            <person name="Bruchert V."/>
            <person name="Godhe A."/>
            <person name="Topel M."/>
        </authorList>
    </citation>
    <scope>NUCLEOTIDE SEQUENCE</scope>
    <source>
        <strain evidence="7">R05AC</strain>
    </source>
</reference>
<dbReference type="Pfam" id="PF01841">
    <property type="entry name" value="Transglut_core"/>
    <property type="match status" value="1"/>
</dbReference>
<feature type="region of interest" description="Disordered" evidence="4">
    <location>
        <begin position="151"/>
        <end position="202"/>
    </location>
</feature>
<dbReference type="GO" id="GO:0005829">
    <property type="term" value="C:cytosol"/>
    <property type="evidence" value="ECO:0007669"/>
    <property type="project" value="TreeGrafter"/>
</dbReference>
<gene>
    <name evidence="7" type="ORF">QTG54_011257</name>
</gene>
<evidence type="ECO:0000313" key="8">
    <source>
        <dbReference type="Proteomes" id="UP001224775"/>
    </source>
</evidence>
<keyword evidence="2" id="KW-0479">Metal-binding</keyword>
<keyword evidence="8" id="KW-1185">Reference proteome</keyword>
<organism evidence="7 8">
    <name type="scientific">Skeletonema marinoi</name>
    <dbReference type="NCBI Taxonomy" id="267567"/>
    <lineage>
        <taxon>Eukaryota</taxon>
        <taxon>Sar</taxon>
        <taxon>Stramenopiles</taxon>
        <taxon>Ochrophyta</taxon>
        <taxon>Bacillariophyta</taxon>
        <taxon>Coscinodiscophyceae</taxon>
        <taxon>Thalassiosirophycidae</taxon>
        <taxon>Thalassiosirales</taxon>
        <taxon>Skeletonemataceae</taxon>
        <taxon>Skeletonema</taxon>
        <taxon>Skeletonema marinoi-dohrnii complex</taxon>
    </lineage>
</organism>
<keyword evidence="7" id="KW-0378">Hydrolase</keyword>
<evidence type="ECO:0000259" key="6">
    <source>
        <dbReference type="SMART" id="SM00460"/>
    </source>
</evidence>
<feature type="compositionally biased region" description="Basic and acidic residues" evidence="4">
    <location>
        <begin position="323"/>
        <end position="333"/>
    </location>
</feature>
<evidence type="ECO:0000256" key="3">
    <source>
        <dbReference type="ARBA" id="ARBA00022833"/>
    </source>
</evidence>
<feature type="chain" id="PRO_5042096528" evidence="5">
    <location>
        <begin position="29"/>
        <end position="730"/>
    </location>
</feature>
<feature type="domain" description="Transglutaminase-like" evidence="6">
    <location>
        <begin position="568"/>
        <end position="637"/>
    </location>
</feature>
<keyword evidence="5" id="KW-0732">Signal</keyword>
<dbReference type="PANTHER" id="PTHR12143:SF19">
    <property type="entry name" value="PEPTIDE-N(4)-(N-ACETYL-BETA-GLUCOSAMINYL)ASPARAGINE AMIDASE"/>
    <property type="match status" value="1"/>
</dbReference>